<dbReference type="HAMAP" id="MF_00185">
    <property type="entry name" value="IPP_trans"/>
    <property type="match status" value="1"/>
</dbReference>
<keyword evidence="8 10" id="KW-0460">Magnesium</keyword>
<evidence type="ECO:0000256" key="5">
    <source>
        <dbReference type="ARBA" id="ARBA00022694"/>
    </source>
</evidence>
<evidence type="ECO:0000256" key="7">
    <source>
        <dbReference type="ARBA" id="ARBA00022840"/>
    </source>
</evidence>
<dbReference type="EMBL" id="JABBCP010000002">
    <property type="protein sequence ID" value="NMF55656.1"/>
    <property type="molecule type" value="Genomic_DNA"/>
</dbReference>
<proteinExistence type="inferred from homology"/>
<comment type="caution">
    <text evidence="14">The sequence shown here is derived from an EMBL/GenBank/DDBJ whole genome shotgun (WGS) entry which is preliminary data.</text>
</comment>
<accession>A0A7X9UBW5</accession>
<comment type="subunit">
    <text evidence="10">Monomer.</text>
</comment>
<comment type="catalytic activity">
    <reaction evidence="9 10 11">
        <text>adenosine(37) in tRNA + dimethylallyl diphosphate = N(6)-dimethylallyladenosine(37) in tRNA + diphosphate</text>
        <dbReference type="Rhea" id="RHEA:26482"/>
        <dbReference type="Rhea" id="RHEA-COMP:10162"/>
        <dbReference type="Rhea" id="RHEA-COMP:10375"/>
        <dbReference type="ChEBI" id="CHEBI:33019"/>
        <dbReference type="ChEBI" id="CHEBI:57623"/>
        <dbReference type="ChEBI" id="CHEBI:74411"/>
        <dbReference type="ChEBI" id="CHEBI:74415"/>
        <dbReference type="EC" id="2.5.1.75"/>
    </reaction>
</comment>
<feature type="binding site" evidence="10">
    <location>
        <begin position="12"/>
        <end position="17"/>
    </location>
    <ligand>
        <name>substrate</name>
    </ligand>
</feature>
<evidence type="ECO:0000256" key="1">
    <source>
        <dbReference type="ARBA" id="ARBA00001946"/>
    </source>
</evidence>
<dbReference type="Gene3D" id="1.10.20.140">
    <property type="match status" value="1"/>
</dbReference>
<dbReference type="InterPro" id="IPR039657">
    <property type="entry name" value="Dimethylallyltransferase"/>
</dbReference>
<protein>
    <recommendedName>
        <fullName evidence="10">tRNA dimethylallyltransferase</fullName>
        <ecNumber evidence="10">2.5.1.75</ecNumber>
    </recommendedName>
    <alternativeName>
        <fullName evidence="10">Dimethylallyl diphosphate:tRNA dimethylallyltransferase</fullName>
        <shortName evidence="10">DMAPP:tRNA dimethylallyltransferase</shortName>
        <shortName evidence="10">DMATase</shortName>
    </alternativeName>
    <alternativeName>
        <fullName evidence="10">Isopentenyl-diphosphate:tRNA isopentenyltransferase</fullName>
        <shortName evidence="10">IPP transferase</shortName>
        <shortName evidence="10">IPPT</shortName>
        <shortName evidence="10">IPTase</shortName>
    </alternativeName>
</protein>
<evidence type="ECO:0000256" key="9">
    <source>
        <dbReference type="ARBA" id="ARBA00049563"/>
    </source>
</evidence>
<comment type="caution">
    <text evidence="10">Lacks conserved residue(s) required for the propagation of feature annotation.</text>
</comment>
<dbReference type="EC" id="2.5.1.75" evidence="10"/>
<evidence type="ECO:0000256" key="13">
    <source>
        <dbReference type="RuleBase" id="RU003785"/>
    </source>
</evidence>
<dbReference type="PANTHER" id="PTHR11088">
    <property type="entry name" value="TRNA DIMETHYLALLYLTRANSFERASE"/>
    <property type="match status" value="1"/>
</dbReference>
<reference evidence="14 15" key="1">
    <citation type="submission" date="2020-04" db="EMBL/GenBank/DDBJ databases">
        <title>Collinsella sp. KGMB02528 nov., an anaerobic actinobacterium isolated from human feces.</title>
        <authorList>
            <person name="Han K.-I."/>
            <person name="Eom M.K."/>
            <person name="Kim J.-S."/>
            <person name="Lee K.C."/>
            <person name="Suh M.K."/>
            <person name="Park S.-H."/>
            <person name="Lee J.H."/>
            <person name="Kang S.W."/>
            <person name="Park J.-E."/>
            <person name="Oh B.S."/>
            <person name="Yu S.Y."/>
            <person name="Choi S.-H."/>
            <person name="Lee D.H."/>
            <person name="Yoon H."/>
            <person name="Kim B.-Y."/>
            <person name="Lee J.H."/>
            <person name="Lee J.-S."/>
        </authorList>
    </citation>
    <scope>NUCLEOTIDE SEQUENCE [LARGE SCALE GENOMIC DNA]</scope>
    <source>
        <strain evidence="14 15">KGMB02528</strain>
    </source>
</reference>
<dbReference type="NCBIfam" id="TIGR00174">
    <property type="entry name" value="miaA"/>
    <property type="match status" value="1"/>
</dbReference>
<organism evidence="14 15">
    <name type="scientific">Collinsella acetigenes</name>
    <dbReference type="NCBI Taxonomy" id="2713419"/>
    <lineage>
        <taxon>Bacteria</taxon>
        <taxon>Bacillati</taxon>
        <taxon>Actinomycetota</taxon>
        <taxon>Coriobacteriia</taxon>
        <taxon>Coriobacteriales</taxon>
        <taxon>Coriobacteriaceae</taxon>
        <taxon>Collinsella</taxon>
    </lineage>
</organism>
<feature type="site" description="Interaction with substrate tRNA" evidence="10">
    <location>
        <position position="100"/>
    </location>
</feature>
<evidence type="ECO:0000256" key="11">
    <source>
        <dbReference type="RuleBase" id="RU003783"/>
    </source>
</evidence>
<feature type="binding site" evidence="10">
    <location>
        <begin position="10"/>
        <end position="17"/>
    </location>
    <ligand>
        <name>ATP</name>
        <dbReference type="ChEBI" id="CHEBI:30616"/>
    </ligand>
</feature>
<evidence type="ECO:0000256" key="3">
    <source>
        <dbReference type="ARBA" id="ARBA00005842"/>
    </source>
</evidence>
<evidence type="ECO:0000256" key="4">
    <source>
        <dbReference type="ARBA" id="ARBA00022679"/>
    </source>
</evidence>
<evidence type="ECO:0000256" key="12">
    <source>
        <dbReference type="RuleBase" id="RU003784"/>
    </source>
</evidence>
<sequence>MPAHVIVIAGPTAVGKSATADCLAQRWGTEVLSADAMQVYTGMDIGTAKTPVDERPVPLRLVDIVSPTTAYSAALYQHDARALIDEKHQRGEVALMCGGTGLYINAALDDMRFPSGEFEDERRLAYQELASSMGADYMHRLLAQRDPKSAEVIHPHNVRRVIRALEMADDGLCYADQKAGFSTPKECYPSMRFCLSMNREELYRRIDTRVDVMIELGLVDEVKHLLEMGLQCDSTASQAIGYKEILQYLDGELSLGEAIELIKRGSRRYAKRQLSWFRRDARYHWIEVDGLSASDTADEVQRLIEGAA</sequence>
<dbReference type="InterPro" id="IPR018022">
    <property type="entry name" value="IPT"/>
</dbReference>
<evidence type="ECO:0000256" key="8">
    <source>
        <dbReference type="ARBA" id="ARBA00022842"/>
    </source>
</evidence>
<keyword evidence="5 10" id="KW-0819">tRNA processing</keyword>
<dbReference type="InterPro" id="IPR027417">
    <property type="entry name" value="P-loop_NTPase"/>
</dbReference>
<dbReference type="Gene3D" id="3.40.50.300">
    <property type="entry name" value="P-loop containing nucleotide triphosphate hydrolases"/>
    <property type="match status" value="1"/>
</dbReference>
<keyword evidence="6 10" id="KW-0547">Nucleotide-binding</keyword>
<name>A0A7X9UBW5_9ACTN</name>
<dbReference type="GO" id="GO:0005524">
    <property type="term" value="F:ATP binding"/>
    <property type="evidence" value="ECO:0007669"/>
    <property type="project" value="UniProtKB-UniRule"/>
</dbReference>
<evidence type="ECO:0000256" key="6">
    <source>
        <dbReference type="ARBA" id="ARBA00022741"/>
    </source>
</evidence>
<dbReference type="Proteomes" id="UP000546970">
    <property type="component" value="Unassembled WGS sequence"/>
</dbReference>
<keyword evidence="15" id="KW-1185">Reference proteome</keyword>
<evidence type="ECO:0000313" key="14">
    <source>
        <dbReference type="EMBL" id="NMF55656.1"/>
    </source>
</evidence>
<evidence type="ECO:0000256" key="10">
    <source>
        <dbReference type="HAMAP-Rule" id="MF_00185"/>
    </source>
</evidence>
<dbReference type="AlphaFoldDB" id="A0A7X9UBW5"/>
<dbReference type="Pfam" id="PF01715">
    <property type="entry name" value="IPPT"/>
    <property type="match status" value="1"/>
</dbReference>
<feature type="site" description="Interaction with substrate tRNA" evidence="10">
    <location>
        <position position="122"/>
    </location>
</feature>
<evidence type="ECO:0000313" key="15">
    <source>
        <dbReference type="Proteomes" id="UP000546970"/>
    </source>
</evidence>
<dbReference type="PANTHER" id="PTHR11088:SF60">
    <property type="entry name" value="TRNA DIMETHYLALLYLTRANSFERASE"/>
    <property type="match status" value="1"/>
</dbReference>
<comment type="cofactor">
    <cofactor evidence="1 10">
        <name>Mg(2+)</name>
        <dbReference type="ChEBI" id="CHEBI:18420"/>
    </cofactor>
</comment>
<keyword evidence="7 10" id="KW-0067">ATP-binding</keyword>
<keyword evidence="4 10" id="KW-0808">Transferase</keyword>
<gene>
    <name evidence="10 14" type="primary">miaA</name>
    <name evidence="14" type="ORF">HF320_04860</name>
</gene>
<comment type="function">
    <text evidence="2 10 12">Catalyzes the transfer of a dimethylallyl group onto the adenine at position 37 in tRNAs that read codons beginning with uridine, leading to the formation of N6-(dimethylallyl)adenosine (i(6)A).</text>
</comment>
<comment type="similarity">
    <text evidence="3 10 13">Belongs to the IPP transferase family.</text>
</comment>
<dbReference type="SUPFAM" id="SSF52540">
    <property type="entry name" value="P-loop containing nucleoside triphosphate hydrolases"/>
    <property type="match status" value="1"/>
</dbReference>
<dbReference type="GO" id="GO:0006400">
    <property type="term" value="P:tRNA modification"/>
    <property type="evidence" value="ECO:0007669"/>
    <property type="project" value="TreeGrafter"/>
</dbReference>
<dbReference type="GO" id="GO:0052381">
    <property type="term" value="F:tRNA dimethylallyltransferase activity"/>
    <property type="evidence" value="ECO:0007669"/>
    <property type="project" value="UniProtKB-UniRule"/>
</dbReference>
<evidence type="ECO:0000256" key="2">
    <source>
        <dbReference type="ARBA" id="ARBA00003213"/>
    </source>
</evidence>